<dbReference type="InterPro" id="IPR051016">
    <property type="entry name" value="Diverse_Substrate_AcTransf"/>
</dbReference>
<protein>
    <submittedName>
        <fullName evidence="4">Ribosomal-protein-alanine acetyltransferase</fullName>
    </submittedName>
</protein>
<dbReference type="GO" id="GO:0008080">
    <property type="term" value="F:N-acetyltransferase activity"/>
    <property type="evidence" value="ECO:0007669"/>
    <property type="project" value="TreeGrafter"/>
</dbReference>
<dbReference type="SUPFAM" id="SSF55729">
    <property type="entry name" value="Acyl-CoA N-acyltransferases (Nat)"/>
    <property type="match status" value="1"/>
</dbReference>
<evidence type="ECO:0000256" key="1">
    <source>
        <dbReference type="ARBA" id="ARBA00022679"/>
    </source>
</evidence>
<proteinExistence type="predicted"/>
<feature type="domain" description="N-acetyltransferase" evidence="3">
    <location>
        <begin position="1"/>
        <end position="150"/>
    </location>
</feature>
<dbReference type="Gene3D" id="3.40.630.30">
    <property type="match status" value="1"/>
</dbReference>
<accession>A0A0P1FIJ6</accession>
<dbReference type="EMBL" id="CYSA01000026">
    <property type="protein sequence ID" value="CUH67813.1"/>
    <property type="molecule type" value="Genomic_DNA"/>
</dbReference>
<dbReference type="Pfam" id="PF00583">
    <property type="entry name" value="Acetyltransf_1"/>
    <property type="match status" value="1"/>
</dbReference>
<dbReference type="RefSeq" id="WP_058263892.1">
    <property type="nucleotide sequence ID" value="NZ_CP051181.1"/>
</dbReference>
<dbReference type="InterPro" id="IPR000182">
    <property type="entry name" value="GNAT_dom"/>
</dbReference>
<keyword evidence="5" id="KW-1185">Reference proteome</keyword>
<dbReference type="PANTHER" id="PTHR10545">
    <property type="entry name" value="DIAMINE N-ACETYLTRANSFERASE"/>
    <property type="match status" value="1"/>
</dbReference>
<gene>
    <name evidence="4" type="ORF">TG4357_03226</name>
</gene>
<evidence type="ECO:0000259" key="3">
    <source>
        <dbReference type="PROSITE" id="PS51186"/>
    </source>
</evidence>
<dbReference type="Proteomes" id="UP000051587">
    <property type="component" value="Unassembled WGS sequence"/>
</dbReference>
<dbReference type="InterPro" id="IPR016181">
    <property type="entry name" value="Acyl_CoA_acyltransferase"/>
</dbReference>
<evidence type="ECO:0000256" key="2">
    <source>
        <dbReference type="ARBA" id="ARBA00023315"/>
    </source>
</evidence>
<evidence type="ECO:0000313" key="4">
    <source>
        <dbReference type="EMBL" id="CUH67813.1"/>
    </source>
</evidence>
<dbReference type="STRING" id="53501.SAMN04488043_10134"/>
<organism evidence="4 5">
    <name type="scientific">Thalassovita gelatinovora</name>
    <name type="common">Thalassobius gelatinovorus</name>
    <dbReference type="NCBI Taxonomy" id="53501"/>
    <lineage>
        <taxon>Bacteria</taxon>
        <taxon>Pseudomonadati</taxon>
        <taxon>Pseudomonadota</taxon>
        <taxon>Alphaproteobacteria</taxon>
        <taxon>Rhodobacterales</taxon>
        <taxon>Roseobacteraceae</taxon>
        <taxon>Thalassovita</taxon>
    </lineage>
</organism>
<dbReference type="OrthoDB" id="9805924at2"/>
<sequence length="163" mass="17104">MTLRLASPADAPAIAALLARLADETGDGARFASTPDTIRAHGFGPTALFATMIAEHDSRATGIALFFRHYSSTRGQPGVYVQDLWTAPELRGQGLGARLLAAVADHARRGWGACYMALTTHGHNDAARAFYTRLGFTAQPDDIPMALDGAAFSDFGPDAGASA</sequence>
<evidence type="ECO:0000313" key="5">
    <source>
        <dbReference type="Proteomes" id="UP000051587"/>
    </source>
</evidence>
<keyword evidence="2" id="KW-0012">Acyltransferase</keyword>
<dbReference type="PROSITE" id="PS51186">
    <property type="entry name" value="GNAT"/>
    <property type="match status" value="1"/>
</dbReference>
<dbReference type="AlphaFoldDB" id="A0A0P1FIJ6"/>
<reference evidence="4 5" key="1">
    <citation type="submission" date="2015-09" db="EMBL/GenBank/DDBJ databases">
        <authorList>
            <consortium name="Swine Surveillance"/>
        </authorList>
    </citation>
    <scope>NUCLEOTIDE SEQUENCE [LARGE SCALE GENOMIC DNA]</scope>
    <source>
        <strain evidence="4 5">CECT 4357</strain>
    </source>
</reference>
<dbReference type="PANTHER" id="PTHR10545:SF29">
    <property type="entry name" value="GH14572P-RELATED"/>
    <property type="match status" value="1"/>
</dbReference>
<keyword evidence="1 4" id="KW-0808">Transferase</keyword>
<name>A0A0P1FIJ6_THAGE</name>
<dbReference type="CDD" id="cd04301">
    <property type="entry name" value="NAT_SF"/>
    <property type="match status" value="1"/>
</dbReference>